<gene>
    <name evidence="1" type="ORF">Aau02nite_70950</name>
</gene>
<dbReference type="EMBL" id="BOQL01000062">
    <property type="protein sequence ID" value="GIM76456.1"/>
    <property type="molecule type" value="Genomic_DNA"/>
</dbReference>
<evidence type="ECO:0000313" key="1">
    <source>
        <dbReference type="EMBL" id="GIM76456.1"/>
    </source>
</evidence>
<proteinExistence type="predicted"/>
<keyword evidence="2" id="KW-1185">Reference proteome</keyword>
<sequence>MAVVIAACDSPGTDRTADPTRAGMTMSMGRFSVPAPFRGETVCSATVCSVTVG</sequence>
<comment type="caution">
    <text evidence="1">The sequence shown here is derived from an EMBL/GenBank/DDBJ whole genome shotgun (WGS) entry which is preliminary data.</text>
</comment>
<dbReference type="Proteomes" id="UP000681340">
    <property type="component" value="Unassembled WGS sequence"/>
</dbReference>
<organism evidence="1 2">
    <name type="scientific">Actinoplanes auranticolor</name>
    <dbReference type="NCBI Taxonomy" id="47988"/>
    <lineage>
        <taxon>Bacteria</taxon>
        <taxon>Bacillati</taxon>
        <taxon>Actinomycetota</taxon>
        <taxon>Actinomycetes</taxon>
        <taxon>Micromonosporales</taxon>
        <taxon>Micromonosporaceae</taxon>
        <taxon>Actinoplanes</taxon>
    </lineage>
</organism>
<name>A0A919SQC5_9ACTN</name>
<accession>A0A919SQC5</accession>
<evidence type="ECO:0000313" key="2">
    <source>
        <dbReference type="Proteomes" id="UP000681340"/>
    </source>
</evidence>
<reference evidence="1" key="1">
    <citation type="submission" date="2021-03" db="EMBL/GenBank/DDBJ databases">
        <title>Whole genome shotgun sequence of Actinoplanes auranticolor NBRC 12245.</title>
        <authorList>
            <person name="Komaki H."/>
            <person name="Tamura T."/>
        </authorList>
    </citation>
    <scope>NUCLEOTIDE SEQUENCE</scope>
    <source>
        <strain evidence="1">NBRC 12245</strain>
    </source>
</reference>
<dbReference type="AlphaFoldDB" id="A0A919SQC5"/>
<protein>
    <submittedName>
        <fullName evidence="1">Uncharacterized protein</fullName>
    </submittedName>
</protein>